<gene>
    <name evidence="2" type="ORF">SAMN05421872_10332</name>
</gene>
<accession>A0A1G6MW46</accession>
<dbReference type="STRING" id="1045774.SAMN05421872_10332"/>
<feature type="compositionally biased region" description="Acidic residues" evidence="1">
    <location>
        <begin position="98"/>
        <end position="110"/>
    </location>
</feature>
<organism evidence="2 3">
    <name type="scientific">Nocardioides lianchengensis</name>
    <dbReference type="NCBI Taxonomy" id="1045774"/>
    <lineage>
        <taxon>Bacteria</taxon>
        <taxon>Bacillati</taxon>
        <taxon>Actinomycetota</taxon>
        <taxon>Actinomycetes</taxon>
        <taxon>Propionibacteriales</taxon>
        <taxon>Nocardioidaceae</taxon>
        <taxon>Nocardioides</taxon>
    </lineage>
</organism>
<name>A0A1G6MW46_9ACTN</name>
<dbReference type="AlphaFoldDB" id="A0A1G6MW46"/>
<evidence type="ECO:0000313" key="2">
    <source>
        <dbReference type="EMBL" id="SDC59185.1"/>
    </source>
</evidence>
<proteinExistence type="predicted"/>
<dbReference type="EMBL" id="FMZM01000003">
    <property type="protein sequence ID" value="SDC59185.1"/>
    <property type="molecule type" value="Genomic_DNA"/>
</dbReference>
<dbReference type="RefSeq" id="WP_090852316.1">
    <property type="nucleotide sequence ID" value="NZ_FMZM01000003.1"/>
</dbReference>
<protein>
    <submittedName>
        <fullName evidence="2">Uncharacterized protein</fullName>
    </submittedName>
</protein>
<feature type="region of interest" description="Disordered" evidence="1">
    <location>
        <begin position="84"/>
        <end position="110"/>
    </location>
</feature>
<dbReference type="OrthoDB" id="5244810at2"/>
<feature type="compositionally biased region" description="Basic and acidic residues" evidence="1">
    <location>
        <begin position="84"/>
        <end position="97"/>
    </location>
</feature>
<sequence>MNQDDQVGSVGEEAAKLFGALADAFREVDQHVAADDPECTWCPVCRAVHLVRETSPEVKAHLASAASSLVQAAAGLLATHVPPERRDRAAGVERIDLGEDVPDDGWAEDE</sequence>
<reference evidence="3" key="1">
    <citation type="submission" date="2016-10" db="EMBL/GenBank/DDBJ databases">
        <authorList>
            <person name="Varghese N."/>
            <person name="Submissions S."/>
        </authorList>
    </citation>
    <scope>NUCLEOTIDE SEQUENCE [LARGE SCALE GENOMIC DNA]</scope>
    <source>
        <strain evidence="3">CGMCC 4.6858</strain>
    </source>
</reference>
<evidence type="ECO:0000256" key="1">
    <source>
        <dbReference type="SAM" id="MobiDB-lite"/>
    </source>
</evidence>
<evidence type="ECO:0000313" key="3">
    <source>
        <dbReference type="Proteomes" id="UP000199034"/>
    </source>
</evidence>
<dbReference type="Proteomes" id="UP000199034">
    <property type="component" value="Unassembled WGS sequence"/>
</dbReference>
<keyword evidence="3" id="KW-1185">Reference proteome</keyword>